<feature type="region of interest" description="Disordered" evidence="1">
    <location>
        <begin position="1"/>
        <end position="44"/>
    </location>
</feature>
<dbReference type="Proteomes" id="UP001383192">
    <property type="component" value="Unassembled WGS sequence"/>
</dbReference>
<feature type="compositionally biased region" description="Polar residues" evidence="1">
    <location>
        <begin position="8"/>
        <end position="17"/>
    </location>
</feature>
<gene>
    <name evidence="2" type="ORF">VNI00_015945</name>
</gene>
<organism evidence="2 3">
    <name type="scientific">Paramarasmius palmivorus</name>
    <dbReference type="NCBI Taxonomy" id="297713"/>
    <lineage>
        <taxon>Eukaryota</taxon>
        <taxon>Fungi</taxon>
        <taxon>Dikarya</taxon>
        <taxon>Basidiomycota</taxon>
        <taxon>Agaricomycotina</taxon>
        <taxon>Agaricomycetes</taxon>
        <taxon>Agaricomycetidae</taxon>
        <taxon>Agaricales</taxon>
        <taxon>Marasmiineae</taxon>
        <taxon>Marasmiaceae</taxon>
        <taxon>Paramarasmius</taxon>
    </lineage>
</organism>
<feature type="compositionally biased region" description="Low complexity" evidence="1">
    <location>
        <begin position="228"/>
        <end position="237"/>
    </location>
</feature>
<sequence length="237" mass="27497">MTIRTDMNIFQQGAMETSRNRKKKETPRDKKEKETPRNEKEKGMSELFEMQIELLNTRADVNAQRQFKLSALKRLEVAQEEANALRAELRALQDSVRLGNVTKSQDVHAEGPQERNASQKLEAAQEEVDELRRELKGLREHSDETAKRVEEERQTLLFALQVAENDNEVLRRAVAARDRYVDKTQGFINDYKASLDTLSHRLKESRKRRERLVEPKFTGTWPPPPSPWTYTSPPGKV</sequence>
<protein>
    <recommendedName>
        <fullName evidence="4">Tropomyosin</fullName>
    </recommendedName>
</protein>
<name>A0AAW0BFY8_9AGAR</name>
<evidence type="ECO:0000256" key="1">
    <source>
        <dbReference type="SAM" id="MobiDB-lite"/>
    </source>
</evidence>
<evidence type="ECO:0000313" key="2">
    <source>
        <dbReference type="EMBL" id="KAK7025511.1"/>
    </source>
</evidence>
<comment type="caution">
    <text evidence="2">The sequence shown here is derived from an EMBL/GenBank/DDBJ whole genome shotgun (WGS) entry which is preliminary data.</text>
</comment>
<evidence type="ECO:0008006" key="4">
    <source>
        <dbReference type="Google" id="ProtNLM"/>
    </source>
</evidence>
<accession>A0AAW0BFY8</accession>
<dbReference type="EMBL" id="JAYKXP010000113">
    <property type="protein sequence ID" value="KAK7025511.1"/>
    <property type="molecule type" value="Genomic_DNA"/>
</dbReference>
<feature type="region of interest" description="Disordered" evidence="1">
    <location>
        <begin position="103"/>
        <end position="125"/>
    </location>
</feature>
<evidence type="ECO:0000313" key="3">
    <source>
        <dbReference type="Proteomes" id="UP001383192"/>
    </source>
</evidence>
<keyword evidence="3" id="KW-1185">Reference proteome</keyword>
<dbReference type="AlphaFoldDB" id="A0AAW0BFY8"/>
<feature type="region of interest" description="Disordered" evidence="1">
    <location>
        <begin position="203"/>
        <end position="237"/>
    </location>
</feature>
<feature type="compositionally biased region" description="Basic and acidic residues" evidence="1">
    <location>
        <begin position="26"/>
        <end position="44"/>
    </location>
</feature>
<proteinExistence type="predicted"/>
<reference evidence="2 3" key="1">
    <citation type="submission" date="2024-01" db="EMBL/GenBank/DDBJ databases">
        <title>A draft genome for a cacao thread blight-causing isolate of Paramarasmius palmivorus.</title>
        <authorList>
            <person name="Baruah I.K."/>
            <person name="Bukari Y."/>
            <person name="Amoako-Attah I."/>
            <person name="Meinhardt L.W."/>
            <person name="Bailey B.A."/>
            <person name="Cohen S.P."/>
        </authorList>
    </citation>
    <scope>NUCLEOTIDE SEQUENCE [LARGE SCALE GENOMIC DNA]</scope>
    <source>
        <strain evidence="2 3">GH-12</strain>
    </source>
</reference>